<name>A0ABT8BV05_9VIBR</name>
<dbReference type="RefSeq" id="WP_290311882.1">
    <property type="nucleotide sequence ID" value="NZ_JAUFQC010000001.1"/>
</dbReference>
<dbReference type="Proteomes" id="UP001238540">
    <property type="component" value="Unassembled WGS sequence"/>
</dbReference>
<gene>
    <name evidence="1" type="ORF">QWZ16_10920</name>
</gene>
<reference evidence="2" key="1">
    <citation type="journal article" date="2019" name="Int. J. Syst. Evol. Microbiol.">
        <title>The Global Catalogue of Microorganisms (GCM) 10K type strain sequencing project: providing services to taxonomists for standard genome sequencing and annotation.</title>
        <authorList>
            <consortium name="The Broad Institute Genomics Platform"/>
            <consortium name="The Broad Institute Genome Sequencing Center for Infectious Disease"/>
            <person name="Wu L."/>
            <person name="Ma J."/>
        </authorList>
    </citation>
    <scope>NUCLEOTIDE SEQUENCE [LARGE SCALE GENOMIC DNA]</scope>
    <source>
        <strain evidence="2">CECT 7398</strain>
    </source>
</reference>
<keyword evidence="2" id="KW-1185">Reference proteome</keyword>
<accession>A0ABT8BV05</accession>
<organism evidence="1 2">
    <name type="scientific">Vibrio ostreicida</name>
    <dbReference type="NCBI Taxonomy" id="526588"/>
    <lineage>
        <taxon>Bacteria</taxon>
        <taxon>Pseudomonadati</taxon>
        <taxon>Pseudomonadota</taxon>
        <taxon>Gammaproteobacteria</taxon>
        <taxon>Vibrionales</taxon>
        <taxon>Vibrionaceae</taxon>
        <taxon>Vibrio</taxon>
    </lineage>
</organism>
<dbReference type="EMBL" id="JAUFQC010000001">
    <property type="protein sequence ID" value="MDN3610214.1"/>
    <property type="molecule type" value="Genomic_DNA"/>
</dbReference>
<protein>
    <submittedName>
        <fullName evidence="1">Uncharacterized protein</fullName>
    </submittedName>
</protein>
<evidence type="ECO:0000313" key="1">
    <source>
        <dbReference type="EMBL" id="MDN3610214.1"/>
    </source>
</evidence>
<comment type="caution">
    <text evidence="1">The sequence shown here is derived from an EMBL/GenBank/DDBJ whole genome shotgun (WGS) entry which is preliminary data.</text>
</comment>
<proteinExistence type="predicted"/>
<evidence type="ECO:0000313" key="2">
    <source>
        <dbReference type="Proteomes" id="UP001238540"/>
    </source>
</evidence>
<sequence>MVGMFSKHLGFIGQKLCQLTVESAYNNQKSLWQNTKGLQP</sequence>